<evidence type="ECO:0000313" key="1">
    <source>
        <dbReference type="EMBL" id="MFC5654992.1"/>
    </source>
</evidence>
<organism evidence="1 2">
    <name type="scientific">Streptomyces nogalater</name>
    <dbReference type="NCBI Taxonomy" id="38314"/>
    <lineage>
        <taxon>Bacteria</taxon>
        <taxon>Bacillati</taxon>
        <taxon>Actinomycetota</taxon>
        <taxon>Actinomycetes</taxon>
        <taxon>Kitasatosporales</taxon>
        <taxon>Streptomycetaceae</taxon>
        <taxon>Streptomyces</taxon>
    </lineage>
</organism>
<dbReference type="RefSeq" id="WP_344346736.1">
    <property type="nucleotide sequence ID" value="NZ_BAAASM010000006.1"/>
</dbReference>
<comment type="caution">
    <text evidence="1">The sequence shown here is derived from an EMBL/GenBank/DDBJ whole genome shotgun (WGS) entry which is preliminary data.</text>
</comment>
<proteinExistence type="predicted"/>
<reference evidence="2" key="1">
    <citation type="journal article" date="2019" name="Int. J. Syst. Evol. Microbiol.">
        <title>The Global Catalogue of Microorganisms (GCM) 10K type strain sequencing project: providing services to taxonomists for standard genome sequencing and annotation.</title>
        <authorList>
            <consortium name="The Broad Institute Genomics Platform"/>
            <consortium name="The Broad Institute Genome Sequencing Center for Infectious Disease"/>
            <person name="Wu L."/>
            <person name="Ma J."/>
        </authorList>
    </citation>
    <scope>NUCLEOTIDE SEQUENCE [LARGE SCALE GENOMIC DNA]</scope>
    <source>
        <strain evidence="2">KCTC 5701</strain>
    </source>
</reference>
<name>A0ABW0WCG8_STRNO</name>
<accession>A0ABW0WCG8</accession>
<evidence type="ECO:0000313" key="2">
    <source>
        <dbReference type="Proteomes" id="UP001596065"/>
    </source>
</evidence>
<keyword evidence="2" id="KW-1185">Reference proteome</keyword>
<protein>
    <submittedName>
        <fullName evidence="1">Uncharacterized protein</fullName>
    </submittedName>
</protein>
<sequence length="218" mass="24883">MERIKQAMTDLCEPLYDCFARAGVAKIHLRPDESERDHVPDFSGREYKWLRTHYVRAHVHHDLSKRNVDPWRLSGNHRRNGELWLTNGELRARVLHGPSGDIPAAGRNLARRAFYRNVPLDHRQMRFGIQEPIFGPMNDRVLILWDLDAATGEPTLRVVRPIGPSLYGRRVPVDVDFVLPTTAEELSSMEFFPSDEDIHLNIPNEEEGNDFGAGGISG</sequence>
<dbReference type="Proteomes" id="UP001596065">
    <property type="component" value="Unassembled WGS sequence"/>
</dbReference>
<gene>
    <name evidence="1" type="ORF">ACFP3J_05735</name>
</gene>
<dbReference type="EMBL" id="JBHSOE010000006">
    <property type="protein sequence ID" value="MFC5654992.1"/>
    <property type="molecule type" value="Genomic_DNA"/>
</dbReference>